<evidence type="ECO:0000256" key="1">
    <source>
        <dbReference type="ARBA" id="ARBA00004571"/>
    </source>
</evidence>
<keyword evidence="4" id="KW-0812">Transmembrane</keyword>
<comment type="subcellular location">
    <subcellularLocation>
        <location evidence="1">Cell outer membrane</location>
        <topology evidence="1">Multi-pass membrane protein</topology>
    </subcellularLocation>
</comment>
<proteinExistence type="inferred from homology"/>
<accession>A0ABT5F0Y3</accession>
<dbReference type="InterPro" id="IPR005017">
    <property type="entry name" value="OMPP1/FadL/TodX"/>
</dbReference>
<keyword evidence="7" id="KW-0998">Cell outer membrane</keyword>
<evidence type="ECO:0000256" key="4">
    <source>
        <dbReference type="ARBA" id="ARBA00022692"/>
    </source>
</evidence>
<comment type="caution">
    <text evidence="10">The sequence shown here is derived from an EMBL/GenBank/DDBJ whole genome shotgun (WGS) entry which is preliminary data.</text>
</comment>
<keyword evidence="11" id="KW-1185">Reference proteome</keyword>
<keyword evidence="5 9" id="KW-0732">Signal</keyword>
<dbReference type="Pfam" id="PF03349">
    <property type="entry name" value="Toluene_X"/>
    <property type="match status" value="1"/>
</dbReference>
<keyword evidence="3" id="KW-1134">Transmembrane beta strand</keyword>
<dbReference type="Gene3D" id="2.40.160.60">
    <property type="entry name" value="Outer membrane protein transport protein (OMPP1/FadL/TodX)"/>
    <property type="match status" value="1"/>
</dbReference>
<dbReference type="PANTHER" id="PTHR35093:SF8">
    <property type="entry name" value="OUTER MEMBRANE PROTEIN NMB0088-RELATED"/>
    <property type="match status" value="1"/>
</dbReference>
<gene>
    <name evidence="10" type="ORF">POL67_38550</name>
</gene>
<dbReference type="Proteomes" id="UP001221411">
    <property type="component" value="Unassembled WGS sequence"/>
</dbReference>
<evidence type="ECO:0000256" key="7">
    <source>
        <dbReference type="ARBA" id="ARBA00023237"/>
    </source>
</evidence>
<evidence type="ECO:0000256" key="3">
    <source>
        <dbReference type="ARBA" id="ARBA00022452"/>
    </source>
</evidence>
<comment type="similarity">
    <text evidence="2">Belongs to the OmpP1/FadL family.</text>
</comment>
<protein>
    <submittedName>
        <fullName evidence="10">Outer membrane protein transport protein</fullName>
    </submittedName>
</protein>
<feature type="region of interest" description="Disordered" evidence="8">
    <location>
        <begin position="86"/>
        <end position="107"/>
    </location>
</feature>
<sequence>MSRRPLHIVSLPLLFGALLVARGASASGLDAPLVGSGQSGPTISDGAAIHWNPAALADLDRPELFGGAGLVAGRVGYRRDRRGTYQTPDSLRLRGPMAAGETDPGKQGFSREVVATPLAPTGDLFFAWPLAQRRLVLGLGAYVPYAAALDFPANGPQAWQLRQAFIVASYVTASAALRVLPSLSVGAGVSYVGGLASLSKKQDFAELPEFQRAFSDPPIGQPNEFGPNAPSHVRELDVLSRPISITNALSHGISFNVGLLYQPSEDVRLALAYQHGAQMRYRGRFALDMNDPFFTQDLAAQGLRYPPLVQGDAELAFRLPKRLTAGASYQATRAFRVDGFVQYVTYSDVDAFVVTTRSPSLAQPKLGIGPSVRAILPRKWNDTVWVEANGRFALSRHFTMSATIGYQSPASPDETIDVGSPDGHRLVGGLGAVVKATQWLDLHADARAQGILPRTVTTSRSDVGNGRYTMAIGYLGGHAKARF</sequence>
<dbReference type="SUPFAM" id="SSF56935">
    <property type="entry name" value="Porins"/>
    <property type="match status" value="1"/>
</dbReference>
<evidence type="ECO:0000256" key="8">
    <source>
        <dbReference type="SAM" id="MobiDB-lite"/>
    </source>
</evidence>
<evidence type="ECO:0000256" key="2">
    <source>
        <dbReference type="ARBA" id="ARBA00008163"/>
    </source>
</evidence>
<name>A0ABT5F0Y3_9BACT</name>
<dbReference type="RefSeq" id="WP_271925695.1">
    <property type="nucleotide sequence ID" value="NZ_JAQNDO010000001.1"/>
</dbReference>
<evidence type="ECO:0000256" key="9">
    <source>
        <dbReference type="SAM" id="SignalP"/>
    </source>
</evidence>
<feature type="chain" id="PRO_5046233010" evidence="9">
    <location>
        <begin position="27"/>
        <end position="483"/>
    </location>
</feature>
<evidence type="ECO:0000313" key="11">
    <source>
        <dbReference type="Proteomes" id="UP001221411"/>
    </source>
</evidence>
<dbReference type="EMBL" id="JAQNDO010000001">
    <property type="protein sequence ID" value="MDC0747294.1"/>
    <property type="molecule type" value="Genomic_DNA"/>
</dbReference>
<evidence type="ECO:0000256" key="5">
    <source>
        <dbReference type="ARBA" id="ARBA00022729"/>
    </source>
</evidence>
<keyword evidence="6" id="KW-0472">Membrane</keyword>
<evidence type="ECO:0000313" key="10">
    <source>
        <dbReference type="EMBL" id="MDC0747294.1"/>
    </source>
</evidence>
<organism evidence="10 11">
    <name type="scientific">Polyangium mundeleinium</name>
    <dbReference type="NCBI Taxonomy" id="2995306"/>
    <lineage>
        <taxon>Bacteria</taxon>
        <taxon>Pseudomonadati</taxon>
        <taxon>Myxococcota</taxon>
        <taxon>Polyangia</taxon>
        <taxon>Polyangiales</taxon>
        <taxon>Polyangiaceae</taxon>
        <taxon>Polyangium</taxon>
    </lineage>
</organism>
<dbReference type="PANTHER" id="PTHR35093">
    <property type="entry name" value="OUTER MEMBRANE PROTEIN NMB0088-RELATED"/>
    <property type="match status" value="1"/>
</dbReference>
<evidence type="ECO:0000256" key="6">
    <source>
        <dbReference type="ARBA" id="ARBA00023136"/>
    </source>
</evidence>
<feature type="signal peptide" evidence="9">
    <location>
        <begin position="1"/>
        <end position="26"/>
    </location>
</feature>
<reference evidence="10 11" key="1">
    <citation type="submission" date="2022-11" db="EMBL/GenBank/DDBJ databases">
        <title>Minimal conservation of predation-associated metabolite biosynthetic gene clusters underscores biosynthetic potential of Myxococcota including descriptions for ten novel species: Archangium lansinium sp. nov., Myxococcus landrumus sp. nov., Nannocystis bai.</title>
        <authorList>
            <person name="Ahearne A."/>
            <person name="Stevens C."/>
            <person name="Dowd S."/>
        </authorList>
    </citation>
    <scope>NUCLEOTIDE SEQUENCE [LARGE SCALE GENOMIC DNA]</scope>
    <source>
        <strain evidence="10 11">RJM3</strain>
    </source>
</reference>